<keyword evidence="2" id="KW-1185">Reference proteome</keyword>
<gene>
    <name evidence="1" type="ORF">CRYO30217_01657</name>
</gene>
<evidence type="ECO:0000313" key="1">
    <source>
        <dbReference type="EMBL" id="CAG5081528.1"/>
    </source>
</evidence>
<proteinExistence type="predicted"/>
<dbReference type="SUPFAM" id="SSF53756">
    <property type="entry name" value="UDP-Glycosyltransferase/glycogen phosphorylase"/>
    <property type="match status" value="1"/>
</dbReference>
<dbReference type="AlphaFoldDB" id="A0A916NHI6"/>
<evidence type="ECO:0008006" key="3">
    <source>
        <dbReference type="Google" id="ProtNLM"/>
    </source>
</evidence>
<dbReference type="KEGG" id="ptan:CRYO30217_01657"/>
<organism evidence="1 2">
    <name type="scientific">Parvicella tangerina</name>
    <dbReference type="NCBI Taxonomy" id="2829795"/>
    <lineage>
        <taxon>Bacteria</taxon>
        <taxon>Pseudomonadati</taxon>
        <taxon>Bacteroidota</taxon>
        <taxon>Flavobacteriia</taxon>
        <taxon>Flavobacteriales</taxon>
        <taxon>Parvicellaceae</taxon>
        <taxon>Parvicella</taxon>
    </lineage>
</organism>
<dbReference type="EMBL" id="OU015584">
    <property type="protein sequence ID" value="CAG5081528.1"/>
    <property type="molecule type" value="Genomic_DNA"/>
</dbReference>
<dbReference type="CDD" id="cd03801">
    <property type="entry name" value="GT4_PimA-like"/>
    <property type="match status" value="1"/>
</dbReference>
<protein>
    <recommendedName>
        <fullName evidence="3">Glycosyltransferase</fullName>
    </recommendedName>
</protein>
<sequence length="411" mass="47241">MQEKTLLIIGKVWPEPNSSAAGRRMMQLIELFQTNGYTIHFASTSGFTGNEVDLSKWKVQTHSIKLNDDTFDDFLKNLTPDVVLYDRFMSEEQFGWRVRRMLPQALTILDSEDLHFLRKGRQEGVKQRGTFDASDYYNDTTKRELASILRTDLTLVISKFELDLLINTFQVNSAKLCYLPIVEQKAQKIIPYEERTDAVFIGNFMHEPNWDAVLQLKKIWKGWENKPKDLHLKIFGAYPPQKAYQLNSEREQFHVVGKAVSSAEVIGNAKLLLAPLRFGAGLKGKLLEAMSLGTPSITTSVGAEGIAAGELWGGVVDDEFENWPKHVSSLFEDEKRWRSAQLKGFKNLEQLCDPELLEHFMDRVVQVQKELKPHRHTNYLGEVLHHHTLKSTEYMSRWIEEKNKNPDSTSK</sequence>
<dbReference type="Gene3D" id="3.40.50.2000">
    <property type="entry name" value="Glycogen Phosphorylase B"/>
    <property type="match status" value="1"/>
</dbReference>
<dbReference type="Proteomes" id="UP000683507">
    <property type="component" value="Chromosome"/>
</dbReference>
<reference evidence="1" key="1">
    <citation type="submission" date="2021-04" db="EMBL/GenBank/DDBJ databases">
        <authorList>
            <person name="Rodrigo-Torres L."/>
            <person name="Arahal R. D."/>
            <person name="Lucena T."/>
        </authorList>
    </citation>
    <scope>NUCLEOTIDE SEQUENCE</scope>
    <source>
        <strain evidence="1">AS29M-1</strain>
    </source>
</reference>
<dbReference type="Pfam" id="PF13692">
    <property type="entry name" value="Glyco_trans_1_4"/>
    <property type="match status" value="1"/>
</dbReference>
<name>A0A916NHI6_9FLAO</name>
<dbReference type="RefSeq" id="WP_258541851.1">
    <property type="nucleotide sequence ID" value="NZ_OU015584.1"/>
</dbReference>
<accession>A0A916NHI6</accession>
<evidence type="ECO:0000313" key="2">
    <source>
        <dbReference type="Proteomes" id="UP000683507"/>
    </source>
</evidence>